<dbReference type="GO" id="GO:0016592">
    <property type="term" value="C:mediator complex"/>
    <property type="evidence" value="ECO:0007669"/>
    <property type="project" value="InterPro"/>
</dbReference>
<evidence type="ECO:0000256" key="4">
    <source>
        <dbReference type="ARBA" id="ARBA00023159"/>
    </source>
</evidence>
<evidence type="ECO:0000256" key="1">
    <source>
        <dbReference type="ARBA" id="ARBA00004123"/>
    </source>
</evidence>
<evidence type="ECO:0000313" key="10">
    <source>
        <dbReference type="Proteomes" id="UP000186922"/>
    </source>
</evidence>
<evidence type="ECO:0000256" key="5">
    <source>
        <dbReference type="ARBA" id="ARBA00023163"/>
    </source>
</evidence>
<reference evidence="9 10" key="1">
    <citation type="journal article" date="2016" name="Nat. Commun.">
        <title>Extremotolerant tardigrade genome and improved radiotolerance of human cultured cells by tardigrade-unique protein.</title>
        <authorList>
            <person name="Hashimoto T."/>
            <person name="Horikawa D.D."/>
            <person name="Saito Y."/>
            <person name="Kuwahara H."/>
            <person name="Kozuka-Hata H."/>
            <person name="Shin-I T."/>
            <person name="Minakuchi Y."/>
            <person name="Ohishi K."/>
            <person name="Motoyama A."/>
            <person name="Aizu T."/>
            <person name="Enomoto A."/>
            <person name="Kondo K."/>
            <person name="Tanaka S."/>
            <person name="Hara Y."/>
            <person name="Koshikawa S."/>
            <person name="Sagara H."/>
            <person name="Miura T."/>
            <person name="Yokobori S."/>
            <person name="Miyagawa K."/>
            <person name="Suzuki Y."/>
            <person name="Kubo T."/>
            <person name="Oyama M."/>
            <person name="Kohara Y."/>
            <person name="Fujiyama A."/>
            <person name="Arakawa K."/>
            <person name="Katayama T."/>
            <person name="Toyoda A."/>
            <person name="Kunieda T."/>
        </authorList>
    </citation>
    <scope>NUCLEOTIDE SEQUENCE [LARGE SCALE GENOMIC DNA]</scope>
    <source>
        <strain evidence="9 10">YOKOZUNA-1</strain>
    </source>
</reference>
<keyword evidence="4 7" id="KW-0010">Activator</keyword>
<dbReference type="Pfam" id="PF07544">
    <property type="entry name" value="Med9"/>
    <property type="match status" value="1"/>
</dbReference>
<feature type="coiled-coil region" evidence="8">
    <location>
        <begin position="86"/>
        <end position="119"/>
    </location>
</feature>
<dbReference type="GO" id="GO:0003712">
    <property type="term" value="F:transcription coregulator activity"/>
    <property type="evidence" value="ECO:0007669"/>
    <property type="project" value="InterPro"/>
</dbReference>
<keyword evidence="3 7" id="KW-0805">Transcription regulation</keyword>
<protein>
    <recommendedName>
        <fullName evidence="7">Mediator of RNA polymerase II transcription subunit 9</fullName>
    </recommendedName>
    <alternativeName>
        <fullName evidence="7">Mediator complex subunit 9</fullName>
    </alternativeName>
</protein>
<dbReference type="InterPro" id="IPR011425">
    <property type="entry name" value="Med9"/>
</dbReference>
<keyword evidence="6 7" id="KW-0539">Nucleus</keyword>
<keyword evidence="5 7" id="KW-0804">Transcription</keyword>
<keyword evidence="10" id="KW-1185">Reference proteome</keyword>
<dbReference type="AlphaFoldDB" id="A0A1D1W4F0"/>
<evidence type="ECO:0000256" key="8">
    <source>
        <dbReference type="SAM" id="Coils"/>
    </source>
</evidence>
<proteinExistence type="inferred from homology"/>
<accession>A0A1D1W4F0</accession>
<evidence type="ECO:0000256" key="3">
    <source>
        <dbReference type="ARBA" id="ARBA00023015"/>
    </source>
</evidence>
<keyword evidence="8" id="KW-0175">Coiled coil</keyword>
<evidence type="ECO:0000313" key="9">
    <source>
        <dbReference type="EMBL" id="GAV07653.1"/>
    </source>
</evidence>
<comment type="function">
    <text evidence="7">Component of the Mediator complex, a coactivator involved in the regulated transcription of nearly all RNA polymerase II-dependent genes. Mediator functions as a bridge to convey information from gene-specific regulatory proteins to the basal RNA polymerase II transcription machinery. Mediator is recruited to promoters by direct interactions with regulatory proteins and serves as a scaffold for the assembly of a functional preinitiation complex with RNA polymerase II and the general transcription factors.</text>
</comment>
<sequence>MELPENEAMSPETLNRSLEILQAVDFSYPVKAFLQKMSDPSLSVQSTPIQRAHLLGSIGELVRDVQNVQSNLTTWRTVIQQTPGIQRSAGQQMQRLENLKRALERRAQLLERHQTLLNSTRSLNNGMQGA</sequence>
<organism evidence="9 10">
    <name type="scientific">Ramazzottius varieornatus</name>
    <name type="common">Water bear</name>
    <name type="synonym">Tardigrade</name>
    <dbReference type="NCBI Taxonomy" id="947166"/>
    <lineage>
        <taxon>Eukaryota</taxon>
        <taxon>Metazoa</taxon>
        <taxon>Ecdysozoa</taxon>
        <taxon>Tardigrada</taxon>
        <taxon>Eutardigrada</taxon>
        <taxon>Parachela</taxon>
        <taxon>Hypsibioidea</taxon>
        <taxon>Ramazzottiidae</taxon>
        <taxon>Ramazzottius</taxon>
    </lineage>
</organism>
<dbReference type="EMBL" id="BDGG01000015">
    <property type="protein sequence ID" value="GAV07653.1"/>
    <property type="molecule type" value="Genomic_DNA"/>
</dbReference>
<evidence type="ECO:0000256" key="7">
    <source>
        <dbReference type="RuleBase" id="RU364145"/>
    </source>
</evidence>
<comment type="caution">
    <text evidence="9">The sequence shown here is derived from an EMBL/GenBank/DDBJ whole genome shotgun (WGS) entry which is preliminary data.</text>
</comment>
<comment type="subcellular location">
    <subcellularLocation>
        <location evidence="1 7">Nucleus</location>
    </subcellularLocation>
</comment>
<evidence type="ECO:0000256" key="2">
    <source>
        <dbReference type="ARBA" id="ARBA00008089"/>
    </source>
</evidence>
<evidence type="ECO:0000256" key="6">
    <source>
        <dbReference type="ARBA" id="ARBA00023242"/>
    </source>
</evidence>
<comment type="subunit">
    <text evidence="7">Component of the Mediator complex.</text>
</comment>
<comment type="similarity">
    <text evidence="2 7">Belongs to the Mediator complex subunit 9 family.</text>
</comment>
<name>A0A1D1W4F0_RAMVA</name>
<dbReference type="Proteomes" id="UP000186922">
    <property type="component" value="Unassembled WGS sequence"/>
</dbReference>
<dbReference type="GO" id="GO:0006357">
    <property type="term" value="P:regulation of transcription by RNA polymerase II"/>
    <property type="evidence" value="ECO:0007669"/>
    <property type="project" value="InterPro"/>
</dbReference>
<gene>
    <name evidence="9" type="primary">RvY_17468-1</name>
    <name evidence="7" type="synonym">MED9</name>
    <name evidence="9" type="synonym">RvY_17468.1</name>
    <name evidence="9" type="ORF">RvY_17468</name>
</gene>